<comment type="caution">
    <text evidence="3">The sequence shown here is derived from an EMBL/GenBank/DDBJ whole genome shotgun (WGS) entry which is preliminary data.</text>
</comment>
<keyword evidence="4" id="KW-1185">Reference proteome</keyword>
<evidence type="ECO:0000313" key="3">
    <source>
        <dbReference type="EMBL" id="MDT0476098.1"/>
    </source>
</evidence>
<keyword evidence="2" id="KW-0472">Membrane</keyword>
<protein>
    <recommendedName>
        <fullName evidence="5">Secreted protein</fullName>
    </recommendedName>
</protein>
<accession>A0ABU2USJ4</accession>
<feature type="compositionally biased region" description="Basic and acidic residues" evidence="1">
    <location>
        <begin position="1"/>
        <end position="12"/>
    </location>
</feature>
<evidence type="ECO:0008006" key="5">
    <source>
        <dbReference type="Google" id="ProtNLM"/>
    </source>
</evidence>
<evidence type="ECO:0000313" key="4">
    <source>
        <dbReference type="Proteomes" id="UP001180489"/>
    </source>
</evidence>
<keyword evidence="2" id="KW-0812">Transmembrane</keyword>
<dbReference type="Proteomes" id="UP001180489">
    <property type="component" value="Unassembled WGS sequence"/>
</dbReference>
<gene>
    <name evidence="3" type="ORF">RM863_28640</name>
</gene>
<reference evidence="3" key="1">
    <citation type="submission" date="2024-05" db="EMBL/GenBank/DDBJ databases">
        <title>30 novel species of actinomycetes from the DSMZ collection.</title>
        <authorList>
            <person name="Nouioui I."/>
        </authorList>
    </citation>
    <scope>NUCLEOTIDE SEQUENCE</scope>
    <source>
        <strain evidence="3">DSM 41014</strain>
    </source>
</reference>
<sequence>MSEEHPETERPEGQPSGSELASVEHPVSAPAGDDGCAPPAPPRRRRRVARVVGGAALACAVLAGVGATVVTVRDADRDPGKPSFEFQDSKPVEAAPASAKGLGALLVPYGTGDWSRGPDFQSFGSDAELSGARAQALRKEELSALPRTERRQLEKQYDEHPVKGMAMRSYLSGELASRSENKGVYTASLILTRVDSRAQAREQMTALTRAIDALRVFRAGPAVKRHKDAKCFLQPAELREDIDRLWCFAAQGDIIVTAVMNGVWPLDTKGAATLLTAQLDRIAEPGEAV</sequence>
<organism evidence="3 4">
    <name type="scientific">Streptomyces hintoniae</name>
    <dbReference type="NCBI Taxonomy" id="3075521"/>
    <lineage>
        <taxon>Bacteria</taxon>
        <taxon>Bacillati</taxon>
        <taxon>Actinomycetota</taxon>
        <taxon>Actinomycetes</taxon>
        <taxon>Kitasatosporales</taxon>
        <taxon>Streptomycetaceae</taxon>
        <taxon>Streptomyces</taxon>
    </lineage>
</organism>
<dbReference type="RefSeq" id="WP_311636856.1">
    <property type="nucleotide sequence ID" value="NZ_JAVRFF010000038.1"/>
</dbReference>
<feature type="transmembrane region" description="Helical" evidence="2">
    <location>
        <begin position="51"/>
        <end position="72"/>
    </location>
</feature>
<evidence type="ECO:0000256" key="1">
    <source>
        <dbReference type="SAM" id="MobiDB-lite"/>
    </source>
</evidence>
<evidence type="ECO:0000256" key="2">
    <source>
        <dbReference type="SAM" id="Phobius"/>
    </source>
</evidence>
<proteinExistence type="predicted"/>
<feature type="region of interest" description="Disordered" evidence="1">
    <location>
        <begin position="1"/>
        <end position="46"/>
    </location>
</feature>
<dbReference type="EMBL" id="JAVRFF010000038">
    <property type="protein sequence ID" value="MDT0476098.1"/>
    <property type="molecule type" value="Genomic_DNA"/>
</dbReference>
<keyword evidence="2" id="KW-1133">Transmembrane helix</keyword>
<name>A0ABU2USJ4_9ACTN</name>